<reference evidence="2" key="2">
    <citation type="journal article" date="2017" name="J. Anim. Genet.">
        <title>Multiple reference genome sequences of hot pepper reveal the massive evolution of plant disease resistance genes by retroduplication.</title>
        <authorList>
            <person name="Kim S."/>
            <person name="Park J."/>
            <person name="Yeom S.-I."/>
            <person name="Kim Y.-M."/>
            <person name="Seo E."/>
            <person name="Kim K.-T."/>
            <person name="Kim M.-S."/>
            <person name="Lee J.M."/>
            <person name="Cheong K."/>
            <person name="Shin H.-S."/>
            <person name="Kim S.-B."/>
            <person name="Han K."/>
            <person name="Lee J."/>
            <person name="Park M."/>
            <person name="Lee H.-A."/>
            <person name="Lee H.-Y."/>
            <person name="Lee Y."/>
            <person name="Oh S."/>
            <person name="Lee J.H."/>
            <person name="Choi E."/>
            <person name="Choi E."/>
            <person name="Lee S.E."/>
            <person name="Jeon J."/>
            <person name="Kim H."/>
            <person name="Choi G."/>
            <person name="Song H."/>
            <person name="Lee J."/>
            <person name="Lee S.-C."/>
            <person name="Kwon J.-K."/>
            <person name="Lee H.-Y."/>
            <person name="Koo N."/>
            <person name="Hong Y."/>
            <person name="Kim R.W."/>
            <person name="Kang W.-H."/>
            <person name="Huh J.H."/>
            <person name="Kang B.-C."/>
            <person name="Yang T.-J."/>
            <person name="Lee Y.-H."/>
            <person name="Bennetzen J.L."/>
            <person name="Choi D."/>
        </authorList>
    </citation>
    <scope>NUCLEOTIDE SEQUENCE [LARGE SCALE GENOMIC DNA]</scope>
    <source>
        <strain evidence="2">cv. PBC81</strain>
    </source>
</reference>
<evidence type="ECO:0000313" key="2">
    <source>
        <dbReference type="Proteomes" id="UP000224567"/>
    </source>
</evidence>
<reference evidence="1 2" key="1">
    <citation type="journal article" date="2017" name="Genome Biol.">
        <title>New reference genome sequences of hot pepper reveal the massive evolution of plant disease-resistance genes by retroduplication.</title>
        <authorList>
            <person name="Kim S."/>
            <person name="Park J."/>
            <person name="Yeom S.I."/>
            <person name="Kim Y.M."/>
            <person name="Seo E."/>
            <person name="Kim K.T."/>
            <person name="Kim M.S."/>
            <person name="Lee J.M."/>
            <person name="Cheong K."/>
            <person name="Shin H.S."/>
            <person name="Kim S.B."/>
            <person name="Han K."/>
            <person name="Lee J."/>
            <person name="Park M."/>
            <person name="Lee H.A."/>
            <person name="Lee H.Y."/>
            <person name="Lee Y."/>
            <person name="Oh S."/>
            <person name="Lee J.H."/>
            <person name="Choi E."/>
            <person name="Choi E."/>
            <person name="Lee S.E."/>
            <person name="Jeon J."/>
            <person name="Kim H."/>
            <person name="Choi G."/>
            <person name="Song H."/>
            <person name="Lee J."/>
            <person name="Lee S.C."/>
            <person name="Kwon J.K."/>
            <person name="Lee H.Y."/>
            <person name="Koo N."/>
            <person name="Hong Y."/>
            <person name="Kim R.W."/>
            <person name="Kang W.H."/>
            <person name="Huh J.H."/>
            <person name="Kang B.C."/>
            <person name="Yang T.J."/>
            <person name="Lee Y.H."/>
            <person name="Bennetzen J.L."/>
            <person name="Choi D."/>
        </authorList>
    </citation>
    <scope>NUCLEOTIDE SEQUENCE [LARGE SCALE GENOMIC DNA]</scope>
    <source>
        <strain evidence="2">cv. PBC81</strain>
    </source>
</reference>
<organism evidence="1 2">
    <name type="scientific">Capsicum baccatum</name>
    <name type="common">Peruvian pepper</name>
    <dbReference type="NCBI Taxonomy" id="33114"/>
    <lineage>
        <taxon>Eukaryota</taxon>
        <taxon>Viridiplantae</taxon>
        <taxon>Streptophyta</taxon>
        <taxon>Embryophyta</taxon>
        <taxon>Tracheophyta</taxon>
        <taxon>Spermatophyta</taxon>
        <taxon>Magnoliopsida</taxon>
        <taxon>eudicotyledons</taxon>
        <taxon>Gunneridae</taxon>
        <taxon>Pentapetalae</taxon>
        <taxon>asterids</taxon>
        <taxon>lamiids</taxon>
        <taxon>Solanales</taxon>
        <taxon>Solanaceae</taxon>
        <taxon>Solanoideae</taxon>
        <taxon>Capsiceae</taxon>
        <taxon>Capsicum</taxon>
    </lineage>
</organism>
<evidence type="ECO:0000313" key="1">
    <source>
        <dbReference type="EMBL" id="PHT33996.1"/>
    </source>
</evidence>
<dbReference type="AlphaFoldDB" id="A0A2G2VLZ5"/>
<comment type="caution">
    <text evidence="1">The sequence shown here is derived from an EMBL/GenBank/DDBJ whole genome shotgun (WGS) entry which is preliminary data.</text>
</comment>
<protein>
    <submittedName>
        <fullName evidence="1">Uncharacterized protein</fullName>
    </submittedName>
</protein>
<sequence>MPASYSTATSCTVALALPDLLDLGMDNNNSAIVSADRLATLADSPFPIVLSASSGQGLQINAQLVWRDRQMAERRKVKLPNILSKEKNIEVK</sequence>
<proteinExistence type="predicted"/>
<accession>A0A2G2VLZ5</accession>
<dbReference type="EMBL" id="MLFT02000011">
    <property type="protein sequence ID" value="PHT33996.1"/>
    <property type="molecule type" value="Genomic_DNA"/>
</dbReference>
<dbReference type="OrthoDB" id="10254310at2759"/>
<keyword evidence="2" id="KW-1185">Reference proteome</keyword>
<gene>
    <name evidence="1" type="ORF">CQW23_25796</name>
</gene>
<dbReference type="STRING" id="33114.A0A2G2VLZ5"/>
<name>A0A2G2VLZ5_CAPBA</name>
<dbReference type="Proteomes" id="UP000224567">
    <property type="component" value="Unassembled WGS sequence"/>
</dbReference>